<dbReference type="GO" id="GO:0000160">
    <property type="term" value="P:phosphorelay signal transduction system"/>
    <property type="evidence" value="ECO:0007669"/>
    <property type="project" value="InterPro"/>
</dbReference>
<dbReference type="InterPro" id="IPR000792">
    <property type="entry name" value="Tscrpt_reg_LuxR_C"/>
</dbReference>
<dbReference type="PROSITE" id="PS00622">
    <property type="entry name" value="HTH_LUXR_1"/>
    <property type="match status" value="1"/>
</dbReference>
<evidence type="ECO:0000259" key="4">
    <source>
        <dbReference type="PROSITE" id="PS50043"/>
    </source>
</evidence>
<dbReference type="HOGENOM" id="CLU_000445_90_1_4"/>
<feature type="modified residue" description="4-aspartylphosphate" evidence="3">
    <location>
        <position position="56"/>
    </location>
</feature>
<dbReference type="InterPro" id="IPR039420">
    <property type="entry name" value="WalR-like"/>
</dbReference>
<organism evidence="6 7">
    <name type="scientific">Rubrivivax gelatinosus (strain NBRC 100245 / IL144)</name>
    <dbReference type="NCBI Taxonomy" id="983917"/>
    <lineage>
        <taxon>Bacteria</taxon>
        <taxon>Pseudomonadati</taxon>
        <taxon>Pseudomonadota</taxon>
        <taxon>Betaproteobacteria</taxon>
        <taxon>Burkholderiales</taxon>
        <taxon>Sphaerotilaceae</taxon>
        <taxon>Rubrivivax</taxon>
    </lineage>
</organism>
<dbReference type="GO" id="GO:0006355">
    <property type="term" value="P:regulation of DNA-templated transcription"/>
    <property type="evidence" value="ECO:0007669"/>
    <property type="project" value="InterPro"/>
</dbReference>
<evidence type="ECO:0000313" key="6">
    <source>
        <dbReference type="EMBL" id="BAL95676.1"/>
    </source>
</evidence>
<dbReference type="SMART" id="SM00448">
    <property type="entry name" value="REC"/>
    <property type="match status" value="1"/>
</dbReference>
<dbReference type="InterPro" id="IPR011006">
    <property type="entry name" value="CheY-like_superfamily"/>
</dbReference>
<gene>
    <name evidence="6" type="ordered locus">RGE_23350</name>
</gene>
<dbReference type="AlphaFoldDB" id="I0HRN9"/>
<evidence type="ECO:0000313" key="7">
    <source>
        <dbReference type="Proteomes" id="UP000007883"/>
    </source>
</evidence>
<dbReference type="SMART" id="SM00421">
    <property type="entry name" value="HTH_LUXR"/>
    <property type="match status" value="1"/>
</dbReference>
<evidence type="ECO:0000256" key="3">
    <source>
        <dbReference type="PROSITE-ProRule" id="PRU00169"/>
    </source>
</evidence>
<evidence type="ECO:0000259" key="5">
    <source>
        <dbReference type="PROSITE" id="PS50110"/>
    </source>
</evidence>
<dbReference type="Pfam" id="PF00196">
    <property type="entry name" value="GerE"/>
    <property type="match status" value="1"/>
</dbReference>
<reference evidence="6 7" key="1">
    <citation type="journal article" date="2012" name="J. Bacteriol.">
        <title>Complete genome sequence of phototrophic betaproteobacterium Rubrivivax gelatinosus IL144.</title>
        <authorList>
            <person name="Nagashima S."/>
            <person name="Kamimura A."/>
            <person name="Shimizu T."/>
            <person name="Nakamura-isaki S."/>
            <person name="Aono E."/>
            <person name="Sakamoto K."/>
            <person name="Ichikawa N."/>
            <person name="Nakazawa H."/>
            <person name="Sekine M."/>
            <person name="Yamazaki S."/>
            <person name="Fujita N."/>
            <person name="Shimada K."/>
            <person name="Hanada S."/>
            <person name="Nagashima K.V.P."/>
        </authorList>
    </citation>
    <scope>NUCLEOTIDE SEQUENCE [LARGE SCALE GENOMIC DNA]</scope>
    <source>
        <strain evidence="7">NBRC 100245 / IL144</strain>
    </source>
</reference>
<dbReference type="STRING" id="983917.RGE_23350"/>
<dbReference type="PATRIC" id="fig|983917.3.peg.2267"/>
<feature type="domain" description="Response regulatory" evidence="5">
    <location>
        <begin position="5"/>
        <end position="121"/>
    </location>
</feature>
<dbReference type="SUPFAM" id="SSF52172">
    <property type="entry name" value="CheY-like"/>
    <property type="match status" value="1"/>
</dbReference>
<feature type="domain" description="HTH luxR-type" evidence="4">
    <location>
        <begin position="143"/>
        <end position="208"/>
    </location>
</feature>
<sequence length="233" mass="25272">MKPVSVLLVDDHPVVREGYRRLLERQPSLSVCAEAVDADSAYEAFCRHRPDVVVMDMLLPGASGLDALRHIRQRDADARVLMVTMHSGASMALKVLQAGAWGYVTKSSGPKELVRAVLAVSQGEQALCEDTRQAIETQRLADPVAVLDDLGPREVEILRLVASGHTSDAIADALNLSEKTVRNYHYAIKSRIGVRTDAQLVWFALSIGLVRVDDVAAALPFPVPGLPAGRCDD</sequence>
<dbReference type="Proteomes" id="UP000007883">
    <property type="component" value="Chromosome"/>
</dbReference>
<proteinExistence type="predicted"/>
<dbReference type="CDD" id="cd06170">
    <property type="entry name" value="LuxR_C_like"/>
    <property type="match status" value="1"/>
</dbReference>
<dbReference type="CDD" id="cd17535">
    <property type="entry name" value="REC_NarL-like"/>
    <property type="match status" value="1"/>
</dbReference>
<dbReference type="EMBL" id="AP012320">
    <property type="protein sequence ID" value="BAL95676.1"/>
    <property type="molecule type" value="Genomic_DNA"/>
</dbReference>
<accession>I0HRN9</accession>
<protein>
    <submittedName>
        <fullName evidence="6">Two component transcriptional regulator, LuxR family</fullName>
    </submittedName>
</protein>
<dbReference type="PROSITE" id="PS50043">
    <property type="entry name" value="HTH_LUXR_2"/>
    <property type="match status" value="1"/>
</dbReference>
<dbReference type="PANTHER" id="PTHR43214:SF43">
    <property type="entry name" value="TWO-COMPONENT RESPONSE REGULATOR"/>
    <property type="match status" value="1"/>
</dbReference>
<dbReference type="Pfam" id="PF00072">
    <property type="entry name" value="Response_reg"/>
    <property type="match status" value="1"/>
</dbReference>
<dbReference type="PRINTS" id="PR00038">
    <property type="entry name" value="HTHLUXR"/>
</dbReference>
<keyword evidence="1 3" id="KW-0597">Phosphoprotein</keyword>
<evidence type="ECO:0000256" key="2">
    <source>
        <dbReference type="ARBA" id="ARBA00023125"/>
    </source>
</evidence>
<dbReference type="Gene3D" id="3.40.50.2300">
    <property type="match status" value="1"/>
</dbReference>
<dbReference type="eggNOG" id="COG2197">
    <property type="taxonomic scope" value="Bacteria"/>
</dbReference>
<dbReference type="InterPro" id="IPR058245">
    <property type="entry name" value="NreC/VraR/RcsB-like_REC"/>
</dbReference>
<dbReference type="PANTHER" id="PTHR43214">
    <property type="entry name" value="TWO-COMPONENT RESPONSE REGULATOR"/>
    <property type="match status" value="1"/>
</dbReference>
<keyword evidence="2" id="KW-0238">DNA-binding</keyword>
<dbReference type="PROSITE" id="PS50110">
    <property type="entry name" value="RESPONSE_REGULATORY"/>
    <property type="match status" value="1"/>
</dbReference>
<keyword evidence="7" id="KW-1185">Reference proteome</keyword>
<dbReference type="GO" id="GO:0003677">
    <property type="term" value="F:DNA binding"/>
    <property type="evidence" value="ECO:0007669"/>
    <property type="project" value="UniProtKB-KW"/>
</dbReference>
<dbReference type="InterPro" id="IPR001789">
    <property type="entry name" value="Sig_transdc_resp-reg_receiver"/>
</dbReference>
<dbReference type="SUPFAM" id="SSF46894">
    <property type="entry name" value="C-terminal effector domain of the bipartite response regulators"/>
    <property type="match status" value="1"/>
</dbReference>
<dbReference type="KEGG" id="rge:RGE_23350"/>
<evidence type="ECO:0000256" key="1">
    <source>
        <dbReference type="ARBA" id="ARBA00022553"/>
    </source>
</evidence>
<dbReference type="RefSeq" id="WP_014428538.1">
    <property type="nucleotide sequence ID" value="NC_017075.1"/>
</dbReference>
<name>I0HRN9_RUBGI</name>
<dbReference type="InterPro" id="IPR016032">
    <property type="entry name" value="Sig_transdc_resp-reg_C-effctor"/>
</dbReference>